<dbReference type="InterPro" id="IPR025827">
    <property type="entry name" value="Zn_ribbon_recom_dom"/>
</dbReference>
<keyword evidence="1" id="KW-0229">DNA integration</keyword>
<dbReference type="Pfam" id="PF13408">
    <property type="entry name" value="Zn_ribbon_recom"/>
    <property type="match status" value="1"/>
</dbReference>
<dbReference type="PANTHER" id="PTHR30461">
    <property type="entry name" value="DNA-INVERTASE FROM LAMBDOID PROPHAGE"/>
    <property type="match status" value="1"/>
</dbReference>
<evidence type="ECO:0000259" key="6">
    <source>
        <dbReference type="PROSITE" id="PS51736"/>
    </source>
</evidence>
<dbReference type="Pfam" id="PF00239">
    <property type="entry name" value="Resolvase"/>
    <property type="match status" value="1"/>
</dbReference>
<keyword evidence="5" id="KW-0175">Coiled coil</keyword>
<dbReference type="Gene3D" id="3.90.1750.20">
    <property type="entry name" value="Putative Large Serine Recombinase, Chain B, Domain 2"/>
    <property type="match status" value="1"/>
</dbReference>
<gene>
    <name evidence="8" type="ORF">GCM10022289_10610</name>
</gene>
<dbReference type="InterPro" id="IPR038109">
    <property type="entry name" value="DNA_bind_recomb_sf"/>
</dbReference>
<dbReference type="InterPro" id="IPR050639">
    <property type="entry name" value="SSR_resolvase"/>
</dbReference>
<accession>A0ABP8B738</accession>
<feature type="coiled-coil region" evidence="5">
    <location>
        <begin position="364"/>
        <end position="419"/>
    </location>
</feature>
<dbReference type="InterPro" id="IPR006118">
    <property type="entry name" value="Recombinase_CS"/>
</dbReference>
<evidence type="ECO:0000313" key="9">
    <source>
        <dbReference type="Proteomes" id="UP001501772"/>
    </source>
</evidence>
<evidence type="ECO:0000256" key="2">
    <source>
        <dbReference type="ARBA" id="ARBA00023125"/>
    </source>
</evidence>
<dbReference type="InterPro" id="IPR006119">
    <property type="entry name" value="Resolv_N"/>
</dbReference>
<dbReference type="InterPro" id="IPR011109">
    <property type="entry name" value="DNA_bind_recombinase_dom"/>
</dbReference>
<evidence type="ECO:0000256" key="5">
    <source>
        <dbReference type="SAM" id="Coils"/>
    </source>
</evidence>
<dbReference type="PANTHER" id="PTHR30461:SF23">
    <property type="entry name" value="DNA RECOMBINASE-RELATED"/>
    <property type="match status" value="1"/>
</dbReference>
<name>A0ABP8B738_9SPHI</name>
<dbReference type="PROSITE" id="PS51737">
    <property type="entry name" value="RECOMBINASE_DNA_BIND"/>
    <property type="match status" value="1"/>
</dbReference>
<evidence type="ECO:0000256" key="4">
    <source>
        <dbReference type="PROSITE-ProRule" id="PRU10137"/>
    </source>
</evidence>
<evidence type="ECO:0000259" key="7">
    <source>
        <dbReference type="PROSITE" id="PS51737"/>
    </source>
</evidence>
<dbReference type="RefSeq" id="WP_344850056.1">
    <property type="nucleotide sequence ID" value="NZ_BAABBY010000002.1"/>
</dbReference>
<dbReference type="CDD" id="cd00338">
    <property type="entry name" value="Ser_Recombinase"/>
    <property type="match status" value="1"/>
</dbReference>
<sequence>MKIADLYVRVSTDEQAEKGYSLRSQQEVLEKYCELNGVKIRKVVVEDHSAKTFNRPEWNKLFIHLKKHKGKTDLLLFTKWDRFSRNTSDAYQTIAMLNKLGVDPQAIEQPLDLNVPENKMMLAVYLTTPEIENDRRGLNTKAGIRQAKKEGRWTGKAPLGYINKTAENGKKYIALKQPEASLMKWVFEQLADGIYSGEQILHTARAKGLNCSKNNFYTVIRNPIYCGKVIVPKYKNEDAFLAQGLHEALISETMFFNVQDILNGRKKEFGQPIATPESLVLRGFLKCPKCHRSLSGSSSKGKNKHFTYYHCTSACGIRYRSEKVNEDFITELLAYLPRKGYDEIFTQTISDAYQNQVGSILDERKTYSTQIRDYNRKIEKARDLLLDNEIDAVDFRAIKAECNEKIAVIESKLSELNAKNKAELNIKPIAERAINNLMNLDVFYENSSVEGKRYLISCLFPEKMEYNGDRYRTPNVNEIAQHIYLKNKELESKKWDENLLKRPRPTGGG</sequence>
<evidence type="ECO:0000256" key="1">
    <source>
        <dbReference type="ARBA" id="ARBA00022908"/>
    </source>
</evidence>
<feature type="domain" description="Recombinase" evidence="7">
    <location>
        <begin position="158"/>
        <end position="268"/>
    </location>
</feature>
<dbReference type="Pfam" id="PF07508">
    <property type="entry name" value="Recombinase"/>
    <property type="match status" value="1"/>
</dbReference>
<feature type="active site" description="O-(5'-phospho-DNA)-serine intermediate" evidence="4">
    <location>
        <position position="11"/>
    </location>
</feature>
<dbReference type="PROSITE" id="PS51736">
    <property type="entry name" value="RECOMBINASES_3"/>
    <property type="match status" value="1"/>
</dbReference>
<protein>
    <submittedName>
        <fullName evidence="8">Recombinase family protein</fullName>
    </submittedName>
</protein>
<feature type="domain" description="Resolvase/invertase-type recombinase catalytic" evidence="6">
    <location>
        <begin position="3"/>
        <end position="151"/>
    </location>
</feature>
<organism evidence="8 9">
    <name type="scientific">Pedobacter jeongneungensis</name>
    <dbReference type="NCBI Taxonomy" id="947309"/>
    <lineage>
        <taxon>Bacteria</taxon>
        <taxon>Pseudomonadati</taxon>
        <taxon>Bacteroidota</taxon>
        <taxon>Sphingobacteriia</taxon>
        <taxon>Sphingobacteriales</taxon>
        <taxon>Sphingobacteriaceae</taxon>
        <taxon>Pedobacter</taxon>
    </lineage>
</organism>
<reference evidence="9" key="1">
    <citation type="journal article" date="2019" name="Int. J. Syst. Evol. Microbiol.">
        <title>The Global Catalogue of Microorganisms (GCM) 10K type strain sequencing project: providing services to taxonomists for standard genome sequencing and annotation.</title>
        <authorList>
            <consortium name="The Broad Institute Genomics Platform"/>
            <consortium name="The Broad Institute Genome Sequencing Center for Infectious Disease"/>
            <person name="Wu L."/>
            <person name="Ma J."/>
        </authorList>
    </citation>
    <scope>NUCLEOTIDE SEQUENCE [LARGE SCALE GENOMIC DNA]</scope>
    <source>
        <strain evidence="9">JCM 17626</strain>
    </source>
</reference>
<dbReference type="Gene3D" id="3.40.50.1390">
    <property type="entry name" value="Resolvase, N-terminal catalytic domain"/>
    <property type="match status" value="1"/>
</dbReference>
<dbReference type="EMBL" id="BAABBY010000002">
    <property type="protein sequence ID" value="GAA4199763.1"/>
    <property type="molecule type" value="Genomic_DNA"/>
</dbReference>
<keyword evidence="9" id="KW-1185">Reference proteome</keyword>
<evidence type="ECO:0000256" key="3">
    <source>
        <dbReference type="ARBA" id="ARBA00023172"/>
    </source>
</evidence>
<keyword evidence="3" id="KW-0233">DNA recombination</keyword>
<dbReference type="InterPro" id="IPR036162">
    <property type="entry name" value="Resolvase-like_N_sf"/>
</dbReference>
<proteinExistence type="predicted"/>
<dbReference type="SMART" id="SM00857">
    <property type="entry name" value="Resolvase"/>
    <property type="match status" value="1"/>
</dbReference>
<dbReference type="SUPFAM" id="SSF53041">
    <property type="entry name" value="Resolvase-like"/>
    <property type="match status" value="1"/>
</dbReference>
<dbReference type="PROSITE" id="PS00397">
    <property type="entry name" value="RECOMBINASES_1"/>
    <property type="match status" value="1"/>
</dbReference>
<dbReference type="Proteomes" id="UP001501772">
    <property type="component" value="Unassembled WGS sequence"/>
</dbReference>
<comment type="caution">
    <text evidence="8">The sequence shown here is derived from an EMBL/GenBank/DDBJ whole genome shotgun (WGS) entry which is preliminary data.</text>
</comment>
<keyword evidence="2" id="KW-0238">DNA-binding</keyword>
<evidence type="ECO:0000313" key="8">
    <source>
        <dbReference type="EMBL" id="GAA4199763.1"/>
    </source>
</evidence>